<accession>A0ABY7CLC2</accession>
<keyword evidence="4" id="KW-1185">Reference proteome</keyword>
<dbReference type="InterPro" id="IPR015943">
    <property type="entry name" value="WD40/YVTN_repeat-like_dom_sf"/>
</dbReference>
<keyword evidence="1" id="KW-0853">WD repeat</keyword>
<dbReference type="GeneID" id="77810948"/>
<sequence>MEMPLVFERLTHCTMNLAFNPKNSNTFASSCLDHTVKVWSLGSHTANFNLDAHKKGSNYVQYYHGDSTNCQSSNKKKEKKISDLFAAGAEAIYLFFATSNFPSYNPKDPLLALRDVENAAMLGYYLAWFRIGRE</sequence>
<keyword evidence="2" id="KW-0677">Repeat</keyword>
<organism evidence="3 4">
    <name type="scientific">Puccinia triticina</name>
    <dbReference type="NCBI Taxonomy" id="208348"/>
    <lineage>
        <taxon>Eukaryota</taxon>
        <taxon>Fungi</taxon>
        <taxon>Dikarya</taxon>
        <taxon>Basidiomycota</taxon>
        <taxon>Pucciniomycotina</taxon>
        <taxon>Pucciniomycetes</taxon>
        <taxon>Pucciniales</taxon>
        <taxon>Pucciniaceae</taxon>
        <taxon>Puccinia</taxon>
    </lineage>
</organism>
<dbReference type="PANTHER" id="PTHR19876:SF2">
    <property type="entry name" value="COATOMER SUBUNIT BETA"/>
    <property type="match status" value="1"/>
</dbReference>
<evidence type="ECO:0000256" key="2">
    <source>
        <dbReference type="ARBA" id="ARBA00022737"/>
    </source>
</evidence>
<evidence type="ECO:0000256" key="1">
    <source>
        <dbReference type="ARBA" id="ARBA00022574"/>
    </source>
</evidence>
<protein>
    <submittedName>
        <fullName evidence="3">Uncharacterized protein</fullName>
    </submittedName>
</protein>
<dbReference type="InterPro" id="IPR036322">
    <property type="entry name" value="WD40_repeat_dom_sf"/>
</dbReference>
<dbReference type="InterPro" id="IPR050844">
    <property type="entry name" value="Coatomer_complex_subunit"/>
</dbReference>
<dbReference type="Proteomes" id="UP001164743">
    <property type="component" value="Chromosome 6A"/>
</dbReference>
<dbReference type="PANTHER" id="PTHR19876">
    <property type="entry name" value="COATOMER"/>
    <property type="match status" value="1"/>
</dbReference>
<reference evidence="3" key="1">
    <citation type="submission" date="2022-10" db="EMBL/GenBank/DDBJ databases">
        <title>Puccinia triticina Genome sequencing and assembly.</title>
        <authorList>
            <person name="Li C."/>
        </authorList>
    </citation>
    <scope>NUCLEOTIDE SEQUENCE</scope>
    <source>
        <strain evidence="3">Pt15</strain>
    </source>
</reference>
<gene>
    <name evidence="3" type="ORF">PtA15_6A357</name>
</gene>
<dbReference type="SUPFAM" id="SSF50978">
    <property type="entry name" value="WD40 repeat-like"/>
    <property type="match status" value="1"/>
</dbReference>
<evidence type="ECO:0000313" key="4">
    <source>
        <dbReference type="Proteomes" id="UP001164743"/>
    </source>
</evidence>
<dbReference type="EMBL" id="CP110426">
    <property type="protein sequence ID" value="WAQ85728.1"/>
    <property type="molecule type" value="Genomic_DNA"/>
</dbReference>
<evidence type="ECO:0000313" key="3">
    <source>
        <dbReference type="EMBL" id="WAQ85728.1"/>
    </source>
</evidence>
<dbReference type="Gene3D" id="2.130.10.10">
    <property type="entry name" value="YVTN repeat-like/Quinoprotein amine dehydrogenase"/>
    <property type="match status" value="1"/>
</dbReference>
<name>A0ABY7CLC2_9BASI</name>
<proteinExistence type="predicted"/>
<dbReference type="RefSeq" id="XP_053021283.1">
    <property type="nucleotide sequence ID" value="XM_053170053.1"/>
</dbReference>